<reference evidence="2" key="1">
    <citation type="journal article" date="2021" name="Nat. Commun.">
        <title>Genetic determinants of endophytism in the Arabidopsis root mycobiome.</title>
        <authorList>
            <person name="Mesny F."/>
            <person name="Miyauchi S."/>
            <person name="Thiergart T."/>
            <person name="Pickel B."/>
            <person name="Atanasova L."/>
            <person name="Karlsson M."/>
            <person name="Huettel B."/>
            <person name="Barry K.W."/>
            <person name="Haridas S."/>
            <person name="Chen C."/>
            <person name="Bauer D."/>
            <person name="Andreopoulos W."/>
            <person name="Pangilinan J."/>
            <person name="LaButti K."/>
            <person name="Riley R."/>
            <person name="Lipzen A."/>
            <person name="Clum A."/>
            <person name="Drula E."/>
            <person name="Henrissat B."/>
            <person name="Kohler A."/>
            <person name="Grigoriev I.V."/>
            <person name="Martin F.M."/>
            <person name="Hacquard S."/>
        </authorList>
    </citation>
    <scope>NUCLEOTIDE SEQUENCE</scope>
    <source>
        <strain evidence="2">MPI-SDFR-AT-0073</strain>
    </source>
</reference>
<sequence length="97" mass="11353">MGLLFSELEVCNAEKTKAISVIGELDLVIIYVLSQTGKSFKLLIRFWVYSFGLARVLVSHLQNIGLVYLYTVHYILLWLFQWPWLLKKWYITGFCCS</sequence>
<evidence type="ECO:0000256" key="1">
    <source>
        <dbReference type="SAM" id="Phobius"/>
    </source>
</evidence>
<feature type="transmembrane region" description="Helical" evidence="1">
    <location>
        <begin position="42"/>
        <end position="61"/>
    </location>
</feature>
<evidence type="ECO:0000313" key="3">
    <source>
        <dbReference type="Proteomes" id="UP000758603"/>
    </source>
</evidence>
<organism evidence="2 3">
    <name type="scientific">Truncatella angustata</name>
    <dbReference type="NCBI Taxonomy" id="152316"/>
    <lineage>
        <taxon>Eukaryota</taxon>
        <taxon>Fungi</taxon>
        <taxon>Dikarya</taxon>
        <taxon>Ascomycota</taxon>
        <taxon>Pezizomycotina</taxon>
        <taxon>Sordariomycetes</taxon>
        <taxon>Xylariomycetidae</taxon>
        <taxon>Amphisphaeriales</taxon>
        <taxon>Sporocadaceae</taxon>
        <taxon>Truncatella</taxon>
    </lineage>
</organism>
<dbReference type="RefSeq" id="XP_045954078.1">
    <property type="nucleotide sequence ID" value="XM_046096621.1"/>
</dbReference>
<comment type="caution">
    <text evidence="2">The sequence shown here is derived from an EMBL/GenBank/DDBJ whole genome shotgun (WGS) entry which is preliminary data.</text>
</comment>
<keyword evidence="1" id="KW-1133">Transmembrane helix</keyword>
<name>A0A9P8RKL9_9PEZI</name>
<keyword evidence="1" id="KW-0472">Membrane</keyword>
<keyword evidence="3" id="KW-1185">Reference proteome</keyword>
<protein>
    <submittedName>
        <fullName evidence="2">Uncharacterized protein</fullName>
    </submittedName>
</protein>
<evidence type="ECO:0000313" key="2">
    <source>
        <dbReference type="EMBL" id="KAH6647566.1"/>
    </source>
</evidence>
<accession>A0A9P8RKL9</accession>
<keyword evidence="1" id="KW-0812">Transmembrane</keyword>
<dbReference type="GeneID" id="70125513"/>
<proteinExistence type="predicted"/>
<gene>
    <name evidence="2" type="ORF">BKA67DRAFT_391449</name>
</gene>
<dbReference type="AlphaFoldDB" id="A0A9P8RKL9"/>
<feature type="transmembrane region" description="Helical" evidence="1">
    <location>
        <begin position="67"/>
        <end position="85"/>
    </location>
</feature>
<dbReference type="EMBL" id="JAGPXC010000008">
    <property type="protein sequence ID" value="KAH6647566.1"/>
    <property type="molecule type" value="Genomic_DNA"/>
</dbReference>
<dbReference type="Proteomes" id="UP000758603">
    <property type="component" value="Unassembled WGS sequence"/>
</dbReference>